<organism evidence="5 6">
    <name type="scientific">Thalassospira marina</name>
    <dbReference type="NCBI Taxonomy" id="2048283"/>
    <lineage>
        <taxon>Bacteria</taxon>
        <taxon>Pseudomonadati</taxon>
        <taxon>Pseudomonadota</taxon>
        <taxon>Alphaproteobacteria</taxon>
        <taxon>Rhodospirillales</taxon>
        <taxon>Thalassospiraceae</taxon>
        <taxon>Thalassospira</taxon>
    </lineage>
</organism>
<evidence type="ECO:0000256" key="3">
    <source>
        <dbReference type="ARBA" id="ARBA00023295"/>
    </source>
</evidence>
<dbReference type="Pfam" id="PF00933">
    <property type="entry name" value="Glyco_hydro_3"/>
    <property type="match status" value="1"/>
</dbReference>
<dbReference type="GO" id="GO:0009254">
    <property type="term" value="P:peptidoglycan turnover"/>
    <property type="evidence" value="ECO:0007669"/>
    <property type="project" value="TreeGrafter"/>
</dbReference>
<evidence type="ECO:0000256" key="1">
    <source>
        <dbReference type="ARBA" id="ARBA00005336"/>
    </source>
</evidence>
<accession>A0A2N3KTP2</accession>
<keyword evidence="3" id="KW-0326">Glycosidase</keyword>
<evidence type="ECO:0000313" key="5">
    <source>
        <dbReference type="EMBL" id="PKR53911.1"/>
    </source>
</evidence>
<dbReference type="SUPFAM" id="SSF51445">
    <property type="entry name" value="(Trans)glycosidases"/>
    <property type="match status" value="1"/>
</dbReference>
<evidence type="ECO:0000313" key="6">
    <source>
        <dbReference type="Proteomes" id="UP000233597"/>
    </source>
</evidence>
<comment type="caution">
    <text evidence="5">The sequence shown here is derived from an EMBL/GenBank/DDBJ whole genome shotgun (WGS) entry which is preliminary data.</text>
</comment>
<keyword evidence="2 5" id="KW-0378">Hydrolase</keyword>
<reference evidence="5 6" key="1">
    <citation type="submission" date="2017-09" db="EMBL/GenBank/DDBJ databases">
        <title>Biodiversity and function of Thalassospira species in the particle-attached aromatic-hydrocarbon-degrading consortia from the surface seawater of the South China Sea.</title>
        <authorList>
            <person name="Dong C."/>
            <person name="Liu R."/>
            <person name="Shao Z."/>
        </authorList>
    </citation>
    <scope>NUCLEOTIDE SEQUENCE [LARGE SCALE GENOMIC DNA]</scope>
    <source>
        <strain evidence="5 6">CSC1P2</strain>
    </source>
</reference>
<dbReference type="EMBL" id="NWTK01000007">
    <property type="protein sequence ID" value="PKR53911.1"/>
    <property type="molecule type" value="Genomic_DNA"/>
</dbReference>
<dbReference type="PANTHER" id="PTHR30480">
    <property type="entry name" value="BETA-HEXOSAMINIDASE-RELATED"/>
    <property type="match status" value="1"/>
</dbReference>
<dbReference type="InterPro" id="IPR050226">
    <property type="entry name" value="NagZ_Beta-hexosaminidase"/>
</dbReference>
<dbReference type="InterPro" id="IPR001764">
    <property type="entry name" value="Glyco_hydro_3_N"/>
</dbReference>
<dbReference type="Proteomes" id="UP000233597">
    <property type="component" value="Unassembled WGS sequence"/>
</dbReference>
<sequence>MSQLVLDANAVLLPAIDNLELTPALEQYFAEGGKTLLLGENRAEYVGRKMSEKRCQSETAVDFAGFAALIHQKAGGAIIALDQEPTGILRLHGMVPQIPGRDALLTMPDEEIYASAFAMAKAARALGVTMFLSPVVDVITGNNPWLQGRTLADDPANATRIASAFIKGVEAAGIITVAKHFPGHPDIDGDPATDIATVIASKDDIDRAISIFAGVIAAGPRAIMTGPALVPAMDADMPSSLSEPTISALKKLDFAGLVVSDDLDAPATLRDRFDVPGAAIAALKAGSDLLLLSAANDLRALNTRICQAVENGDLPAQRLADAANRVRKLAGQVTAQTVV</sequence>
<comment type="similarity">
    <text evidence="1">Belongs to the glycosyl hydrolase 3 family.</text>
</comment>
<proteinExistence type="inferred from homology"/>
<dbReference type="AlphaFoldDB" id="A0A2N3KTP2"/>
<dbReference type="GO" id="GO:0004553">
    <property type="term" value="F:hydrolase activity, hydrolyzing O-glycosyl compounds"/>
    <property type="evidence" value="ECO:0007669"/>
    <property type="project" value="InterPro"/>
</dbReference>
<gene>
    <name evidence="5" type="ORF">COO20_12965</name>
</gene>
<feature type="domain" description="Glycoside hydrolase family 3 N-terminal" evidence="4">
    <location>
        <begin position="77"/>
        <end position="328"/>
    </location>
</feature>
<protein>
    <submittedName>
        <fullName evidence="5">Glycoside hydrolase</fullName>
    </submittedName>
</protein>
<evidence type="ECO:0000256" key="2">
    <source>
        <dbReference type="ARBA" id="ARBA00022801"/>
    </source>
</evidence>
<name>A0A2N3KTP2_9PROT</name>
<evidence type="ECO:0000259" key="4">
    <source>
        <dbReference type="Pfam" id="PF00933"/>
    </source>
</evidence>
<dbReference type="GO" id="GO:0005975">
    <property type="term" value="P:carbohydrate metabolic process"/>
    <property type="evidence" value="ECO:0007669"/>
    <property type="project" value="InterPro"/>
</dbReference>
<dbReference type="RefSeq" id="WP_101267134.1">
    <property type="nucleotide sequence ID" value="NZ_NWTK01000007.1"/>
</dbReference>
<dbReference type="PANTHER" id="PTHR30480:SF16">
    <property type="entry name" value="GLYCOSIDE HYDROLASE FAMILY 3 DOMAIN PROTEIN"/>
    <property type="match status" value="1"/>
</dbReference>
<dbReference type="InterPro" id="IPR036962">
    <property type="entry name" value="Glyco_hydro_3_N_sf"/>
</dbReference>
<dbReference type="OrthoDB" id="9786661at2"/>
<dbReference type="InterPro" id="IPR017853">
    <property type="entry name" value="GH"/>
</dbReference>
<dbReference type="Gene3D" id="3.20.20.300">
    <property type="entry name" value="Glycoside hydrolase, family 3, N-terminal domain"/>
    <property type="match status" value="1"/>
</dbReference>